<dbReference type="InterPro" id="IPR006527">
    <property type="entry name" value="F-box-assoc_dom_typ1"/>
</dbReference>
<feature type="domain" description="F-box associated beta-propeller type 1" evidence="1">
    <location>
        <begin position="62"/>
        <end position="345"/>
    </location>
</feature>
<evidence type="ECO:0000313" key="3">
    <source>
        <dbReference type="Proteomes" id="UP001443914"/>
    </source>
</evidence>
<dbReference type="PANTHER" id="PTHR31672">
    <property type="entry name" value="BNACNNG10540D PROTEIN"/>
    <property type="match status" value="1"/>
</dbReference>
<organism evidence="2 3">
    <name type="scientific">Saponaria officinalis</name>
    <name type="common">Common soapwort</name>
    <name type="synonym">Lychnis saponaria</name>
    <dbReference type="NCBI Taxonomy" id="3572"/>
    <lineage>
        <taxon>Eukaryota</taxon>
        <taxon>Viridiplantae</taxon>
        <taxon>Streptophyta</taxon>
        <taxon>Embryophyta</taxon>
        <taxon>Tracheophyta</taxon>
        <taxon>Spermatophyta</taxon>
        <taxon>Magnoliopsida</taxon>
        <taxon>eudicotyledons</taxon>
        <taxon>Gunneridae</taxon>
        <taxon>Pentapetalae</taxon>
        <taxon>Caryophyllales</taxon>
        <taxon>Caryophyllaceae</taxon>
        <taxon>Caryophylleae</taxon>
        <taxon>Saponaria</taxon>
    </lineage>
</organism>
<dbReference type="AlphaFoldDB" id="A0AAW1KUZ1"/>
<evidence type="ECO:0000313" key="2">
    <source>
        <dbReference type="EMBL" id="KAK9724775.1"/>
    </source>
</evidence>
<gene>
    <name evidence="2" type="ORF">RND81_05G097300</name>
</gene>
<name>A0AAW1KUZ1_SAPOF</name>
<dbReference type="NCBIfam" id="TIGR01640">
    <property type="entry name" value="F_box_assoc_1"/>
    <property type="match status" value="1"/>
</dbReference>
<proteinExistence type="predicted"/>
<keyword evidence="3" id="KW-1185">Reference proteome</keyword>
<dbReference type="PANTHER" id="PTHR31672:SF13">
    <property type="entry name" value="F-BOX PROTEIN CPR30-LIKE"/>
    <property type="match status" value="1"/>
</dbReference>
<dbReference type="InterPro" id="IPR017451">
    <property type="entry name" value="F-box-assoc_interact_dom"/>
</dbReference>
<protein>
    <recommendedName>
        <fullName evidence="1">F-box associated beta-propeller type 1 domain-containing protein</fullName>
    </recommendedName>
</protein>
<dbReference type="Proteomes" id="UP001443914">
    <property type="component" value="Unassembled WGS sequence"/>
</dbReference>
<sequence>MRFKSLSKRWYSVISGAHFSRLHQKKYRTTDRSQRSLLIDTRGSIHILDWELFDINKKSLRLFEGPIKTGFDPKSVQFVGSCQGLICSYHGMDYYFVWNPSTKNSRKISGYSSIRQNFTIGVNDIAIIIRGFGYVSSIDDYKIVEIQFVTSMGTSNFKISVFKLKGDNWEDITGDDHSLNLWHRCYLRPGTALVDETVHWLVDITESYTSVIAFDLVEEKIQLQHHCIQLPSSLSAKYDAFLSVVEHRLCLCNKNQSFIEMWILRDLKWEKHFKIDLGTNFVGGTKFSEWNLFGSSSTDTLKIMVRPCDGRTHLVVDLNQCQLKQMLLPHHMYLSFAVSYVESLVCP</sequence>
<accession>A0AAW1KUZ1</accession>
<dbReference type="EMBL" id="JBDFQZ010000005">
    <property type="protein sequence ID" value="KAK9724775.1"/>
    <property type="molecule type" value="Genomic_DNA"/>
</dbReference>
<dbReference type="InterPro" id="IPR050796">
    <property type="entry name" value="SCF_F-box_component"/>
</dbReference>
<reference evidence="2" key="1">
    <citation type="submission" date="2024-03" db="EMBL/GenBank/DDBJ databases">
        <title>WGS assembly of Saponaria officinalis var. Norfolk2.</title>
        <authorList>
            <person name="Jenkins J."/>
            <person name="Shu S."/>
            <person name="Grimwood J."/>
            <person name="Barry K."/>
            <person name="Goodstein D."/>
            <person name="Schmutz J."/>
            <person name="Leebens-Mack J."/>
            <person name="Osbourn A."/>
        </authorList>
    </citation>
    <scope>NUCLEOTIDE SEQUENCE [LARGE SCALE GENOMIC DNA]</scope>
    <source>
        <strain evidence="2">JIC</strain>
    </source>
</reference>
<comment type="caution">
    <text evidence="2">The sequence shown here is derived from an EMBL/GenBank/DDBJ whole genome shotgun (WGS) entry which is preliminary data.</text>
</comment>
<evidence type="ECO:0000259" key="1">
    <source>
        <dbReference type="Pfam" id="PF07734"/>
    </source>
</evidence>
<dbReference type="Pfam" id="PF07734">
    <property type="entry name" value="FBA_1"/>
    <property type="match status" value="1"/>
</dbReference>